<name>D7LW07_ARALL</name>
<dbReference type="HOGENOM" id="CLU_2530553_0_0_1"/>
<evidence type="ECO:0000313" key="2">
    <source>
        <dbReference type="Proteomes" id="UP000008694"/>
    </source>
</evidence>
<keyword evidence="2" id="KW-1185">Reference proteome</keyword>
<dbReference type="Proteomes" id="UP000008694">
    <property type="component" value="Unassembled WGS sequence"/>
</dbReference>
<evidence type="ECO:0000313" key="1">
    <source>
        <dbReference type="EMBL" id="EFH52717.1"/>
    </source>
</evidence>
<organism evidence="2">
    <name type="scientific">Arabidopsis lyrata subsp. lyrata</name>
    <name type="common">Lyre-leaved rock-cress</name>
    <dbReference type="NCBI Taxonomy" id="81972"/>
    <lineage>
        <taxon>Eukaryota</taxon>
        <taxon>Viridiplantae</taxon>
        <taxon>Streptophyta</taxon>
        <taxon>Embryophyta</taxon>
        <taxon>Tracheophyta</taxon>
        <taxon>Spermatophyta</taxon>
        <taxon>Magnoliopsida</taxon>
        <taxon>eudicotyledons</taxon>
        <taxon>Gunneridae</taxon>
        <taxon>Pentapetalae</taxon>
        <taxon>rosids</taxon>
        <taxon>malvids</taxon>
        <taxon>Brassicales</taxon>
        <taxon>Brassicaceae</taxon>
        <taxon>Camelineae</taxon>
        <taxon>Arabidopsis</taxon>
    </lineage>
</organism>
<dbReference type="EMBL" id="GL348717">
    <property type="protein sequence ID" value="EFH52717.1"/>
    <property type="molecule type" value="Genomic_DNA"/>
</dbReference>
<sequence>MASTGMAKLKGSFCVTLCRNRSHAMRNKIHFSLLRLNPEEEEEPITSMKFEPRRFWCYTNIEITVFSEDLIAPSIGVAEVLRVD</sequence>
<reference evidence="2" key="1">
    <citation type="journal article" date="2011" name="Nat. Genet.">
        <title>The Arabidopsis lyrata genome sequence and the basis of rapid genome size change.</title>
        <authorList>
            <person name="Hu T.T."/>
            <person name="Pattyn P."/>
            <person name="Bakker E.G."/>
            <person name="Cao J."/>
            <person name="Cheng J.-F."/>
            <person name="Clark R.M."/>
            <person name="Fahlgren N."/>
            <person name="Fawcett J.A."/>
            <person name="Grimwood J."/>
            <person name="Gundlach H."/>
            <person name="Haberer G."/>
            <person name="Hollister J.D."/>
            <person name="Ossowski S."/>
            <person name="Ottilar R.P."/>
            <person name="Salamov A.A."/>
            <person name="Schneeberger K."/>
            <person name="Spannagl M."/>
            <person name="Wang X."/>
            <person name="Yang L."/>
            <person name="Nasrallah M.E."/>
            <person name="Bergelson J."/>
            <person name="Carrington J.C."/>
            <person name="Gaut B.S."/>
            <person name="Schmutz J."/>
            <person name="Mayer K.F.X."/>
            <person name="Van de Peer Y."/>
            <person name="Grigoriev I.V."/>
            <person name="Nordborg M."/>
            <person name="Weigel D."/>
            <person name="Guo Y.-L."/>
        </authorList>
    </citation>
    <scope>NUCLEOTIDE SEQUENCE [LARGE SCALE GENOMIC DNA]</scope>
    <source>
        <strain evidence="2">cv. MN47</strain>
    </source>
</reference>
<protein>
    <submittedName>
        <fullName evidence="1">Predicted protein</fullName>
    </submittedName>
</protein>
<accession>D7LW07</accession>
<proteinExistence type="predicted"/>
<dbReference type="Gramene" id="scaffold_502993.1">
    <property type="protein sequence ID" value="scaffold_502993.1"/>
    <property type="gene ID" value="scaffold_502993.1"/>
</dbReference>
<dbReference type="AlphaFoldDB" id="D7LW07"/>
<gene>
    <name evidence="1" type="ORF">ARALYDRAFT_907289</name>
</gene>